<evidence type="ECO:0000256" key="1">
    <source>
        <dbReference type="SAM" id="MobiDB-lite"/>
    </source>
</evidence>
<feature type="domain" description="Transglycosylase SLT" evidence="3">
    <location>
        <begin position="1161"/>
        <end position="1236"/>
    </location>
</feature>
<dbReference type="Pfam" id="PF20155">
    <property type="entry name" value="TMP_3"/>
    <property type="match status" value="1"/>
</dbReference>
<gene>
    <name evidence="5" type="ORF">EMO89_01690</name>
</gene>
<comment type="caution">
    <text evidence="5">The sequence shown here is derived from an EMBL/GenBank/DDBJ whole genome shotgun (WGS) entry which is preliminary data.</text>
</comment>
<dbReference type="CDD" id="cd13402">
    <property type="entry name" value="LT_TF-like"/>
    <property type="match status" value="1"/>
</dbReference>
<feature type="compositionally biased region" description="Basic and acidic residues" evidence="1">
    <location>
        <begin position="26"/>
        <end position="57"/>
    </location>
</feature>
<dbReference type="Gene3D" id="1.20.120.20">
    <property type="entry name" value="Apolipoprotein"/>
    <property type="match status" value="1"/>
</dbReference>
<keyword evidence="2" id="KW-0812">Transmembrane</keyword>
<dbReference type="InterPro" id="IPR023346">
    <property type="entry name" value="Lysozyme-like_dom_sf"/>
</dbReference>
<reference evidence="5 6" key="1">
    <citation type="journal article" date="2019" name="Syst. Appl. Microbiol.">
        <title>Characterization of Bifidobacterium species in feaces of the Egyptian fruit bat: Description of B. vespertilionis sp. nov. and B. rousetti sp. nov.</title>
        <authorList>
            <person name="Modesto M."/>
            <person name="Satti M."/>
            <person name="Watanabe K."/>
            <person name="Puglisi E."/>
            <person name="Morelli L."/>
            <person name="Huang C.-H."/>
            <person name="Liou J.-S."/>
            <person name="Miyashita M."/>
            <person name="Tamura T."/>
            <person name="Saito S."/>
            <person name="Mori K."/>
            <person name="Huang L."/>
            <person name="Sciavilla P."/>
            <person name="Sandri C."/>
            <person name="Spiezio C."/>
            <person name="Vitali F."/>
            <person name="Cavalieri D."/>
            <person name="Perpetuini G."/>
            <person name="Tofalo R."/>
            <person name="Bonetti A."/>
            <person name="Arita M."/>
            <person name="Mattarelli P."/>
        </authorList>
    </citation>
    <scope>NUCLEOTIDE SEQUENCE [LARGE SCALE GENOMIC DNA]</scope>
    <source>
        <strain evidence="5 6">RST7</strain>
    </source>
</reference>
<evidence type="ECO:0000256" key="2">
    <source>
        <dbReference type="SAM" id="Phobius"/>
    </source>
</evidence>
<dbReference type="EMBL" id="RZUI01000002">
    <property type="protein sequence ID" value="KAA8831473.1"/>
    <property type="molecule type" value="Genomic_DNA"/>
</dbReference>
<evidence type="ECO:0000313" key="5">
    <source>
        <dbReference type="EMBL" id="KAA8831473.1"/>
    </source>
</evidence>
<dbReference type="NCBIfam" id="TIGR02675">
    <property type="entry name" value="tape_meas_nterm"/>
    <property type="match status" value="1"/>
</dbReference>
<accession>A0A5M9ZW12</accession>
<feature type="region of interest" description="Disordered" evidence="1">
    <location>
        <begin position="1"/>
        <end position="91"/>
    </location>
</feature>
<dbReference type="Gene3D" id="1.10.530.10">
    <property type="match status" value="1"/>
</dbReference>
<dbReference type="InterPro" id="IPR013491">
    <property type="entry name" value="Tape_meas_N"/>
</dbReference>
<protein>
    <submittedName>
        <fullName evidence="5">Uncharacterized protein</fullName>
    </submittedName>
</protein>
<organism evidence="5 6">
    <name type="scientific">Bifidobacterium tissieri</name>
    <dbReference type="NCBI Taxonomy" id="1630162"/>
    <lineage>
        <taxon>Bacteria</taxon>
        <taxon>Bacillati</taxon>
        <taxon>Actinomycetota</taxon>
        <taxon>Actinomycetes</taxon>
        <taxon>Bifidobacteriales</taxon>
        <taxon>Bifidobacteriaceae</taxon>
        <taxon>Bifidobacterium</taxon>
    </lineage>
</organism>
<dbReference type="SUPFAM" id="SSF53955">
    <property type="entry name" value="Lysozyme-like"/>
    <property type="match status" value="1"/>
</dbReference>
<feature type="transmembrane region" description="Helical" evidence="2">
    <location>
        <begin position="602"/>
        <end position="623"/>
    </location>
</feature>
<dbReference type="Proteomes" id="UP000412028">
    <property type="component" value="Unassembled WGS sequence"/>
</dbReference>
<keyword evidence="2" id="KW-1133">Transmembrane helix</keyword>
<name>A0A5M9ZW12_9BIFI</name>
<evidence type="ECO:0000313" key="6">
    <source>
        <dbReference type="Proteomes" id="UP000412028"/>
    </source>
</evidence>
<proteinExistence type="predicted"/>
<keyword evidence="2" id="KW-0472">Membrane</keyword>
<dbReference type="Pfam" id="PF01464">
    <property type="entry name" value="SLT"/>
    <property type="match status" value="1"/>
</dbReference>
<evidence type="ECO:0000259" key="4">
    <source>
        <dbReference type="Pfam" id="PF20155"/>
    </source>
</evidence>
<dbReference type="Gene3D" id="1.10.287.700">
    <property type="entry name" value="Helix hairpin bin"/>
    <property type="match status" value="1"/>
</dbReference>
<feature type="domain" description="Tape measure protein N-terminal" evidence="4">
    <location>
        <begin position="195"/>
        <end position="378"/>
    </location>
</feature>
<evidence type="ECO:0000259" key="3">
    <source>
        <dbReference type="Pfam" id="PF01464"/>
    </source>
</evidence>
<sequence>MARPESTGGACGPRIQSRGGMPARTGRLDPAGDARRAADRLREHAALGERVPHHPEEQAETQAAEADPTARRQTGPHGAPLRAGSDPAQTVRPVVGLQTQNTLIRGGRSMAGGIEVAKAFVTIIPSISGNLQQDITRAIDPAADKAGQSAGKKIGGGLTSGITGTVGRIGSAFKTVAGVASVALAGIGFANIVSGAVEASDATKKFASTLQFAGKSKQEISQLTAEVQKYADETVYDLSDIQSMTAQLASNGVPDFEKLAEAAGNLNAVAGGNAETFKSVGMVMTQTAGAGKLTTENWNQLSDAIPGASGRLQEAMKANGAYVGNFRDAMEKGEITADEFNKAVMQLGMEDVAKQAATSTETFEGAWGNLEAAVQKGAVSIVDRFMPDITNAMNGLGEKMPAMFDTLGGAIDRVRAKFDEFKNWLGDVWQAMQDNGAAQTFKDVWDKIAESIGNFVRDATGLGSSFASMIPPDTVANGLKTIADLLKWIVDNQGGIMTALTGIGGAMAGIKLAKGVTSAVGTFKNLKEAVKLTAEEAGKGAPLFKTLSNAISLTDPSKGGLIDGFGKLAGKVGDVSGKFKTIKGTSKGALSGMKALSGALGLGPWGLLVGAIAAVVAGLVWFFTQTETGQKLWGAFTDWITEKAQAVADFFTGPFVDFFTNAWETIKGGLDNVKQFFKDAWDGVTGIAQGAADAISGVWGGVVDTVSAVWDGIVTAAKIAFVTIATIVLTPFKLALDQFGRAFEWLNTNVFQPVWEAIKTAFQIAWEYIRDTVIQPFINVFDTLGKAFQWLYDNVIIPVWEGIKSTFTNAWNTIKSVVFDAWTNAIDALSKAWQWFKDNVVTPVWEGIKTTFTNAWNLIKAKVFDTWTNAIDALGRAWQWFKDNIVNPVWEGLKTAFQNGWDFIDNHVVTPFKNGMDALGKAVQSMKDMAAKAWEGLKDACAAPVRWVIDTVYTKGVKAVWDSVADAVGLDLKLPDGPKFARGGVMPGYTPGRDVRLAAVSGGEAIMRPEFTKAIGADWVYRMNAIARSGGITAVRRQLARNGMAFADGGVIGTVKEVASDVAEAVTGFISDPAGWVTSKILDPVKAKIQEWTGGGTVARIVTHMPIKWASALVDKAKTLLSDIGGSVSGAIQNYTPSAGVAQWTPQVLQALAMLGQPASWLDTVLRRMNQESGGNPNAINLWDSNAAAGMPSQGLMQTIPPTFNAYAGPLAGRGILDPLANIYAGLNYAIHRYGSLAALNRPGGYKLGGIIPMLAQGGTIRRSGTVMVGEKGPELLHLPQGAQVQPLERDMINGSDDIVDAIHDFRDLLLPLLRNGFESGQLTERDFARLVRRYA</sequence>
<dbReference type="OrthoDB" id="177147at2"/>
<dbReference type="InterPro" id="IPR008258">
    <property type="entry name" value="Transglycosylase_SLT_dom_1"/>
</dbReference>